<feature type="transmembrane region" description="Helical" evidence="1">
    <location>
        <begin position="83"/>
        <end position="103"/>
    </location>
</feature>
<dbReference type="EMBL" id="JAUIZM010000003">
    <property type="protein sequence ID" value="KAK1394765.1"/>
    <property type="molecule type" value="Genomic_DNA"/>
</dbReference>
<keyword evidence="1" id="KW-1133">Transmembrane helix</keyword>
<keyword evidence="3" id="KW-1185">Reference proteome</keyword>
<gene>
    <name evidence="2" type="ORF">POM88_013821</name>
</gene>
<reference evidence="2" key="1">
    <citation type="submission" date="2023-02" db="EMBL/GenBank/DDBJ databases">
        <title>Genome of toxic invasive species Heracleum sosnowskyi carries increased number of genes despite the absence of recent whole-genome duplications.</title>
        <authorList>
            <person name="Schelkunov M."/>
            <person name="Shtratnikova V."/>
            <person name="Makarenko M."/>
            <person name="Klepikova A."/>
            <person name="Omelchenko D."/>
            <person name="Novikova G."/>
            <person name="Obukhova E."/>
            <person name="Bogdanov V."/>
            <person name="Penin A."/>
            <person name="Logacheva M."/>
        </authorList>
    </citation>
    <scope>NUCLEOTIDE SEQUENCE</scope>
    <source>
        <strain evidence="2">Hsosn_3</strain>
        <tissue evidence="2">Leaf</tissue>
    </source>
</reference>
<dbReference type="AlphaFoldDB" id="A0AAD8J2W9"/>
<dbReference type="Proteomes" id="UP001237642">
    <property type="component" value="Unassembled WGS sequence"/>
</dbReference>
<keyword evidence="1" id="KW-0812">Transmembrane</keyword>
<keyword evidence="1" id="KW-0472">Membrane</keyword>
<proteinExistence type="predicted"/>
<evidence type="ECO:0000313" key="2">
    <source>
        <dbReference type="EMBL" id="KAK1394765.1"/>
    </source>
</evidence>
<sequence length="160" mass="18471">MHSYQDCMVVRIRMHIRTGIRIDHQDWKLIRIPTSSYIWSLVKHGSLFCRFLELVGEVRLWGAFGQYALMTLGYLVAGLGGGFLYFFFSAFMLLAWFSFSLSIKSFGRHSLRSAACYSIPLLPCILYVVYFGGVLIQFLIEKMGMMGFLPPPYGQYLFNF</sequence>
<protein>
    <submittedName>
        <fullName evidence="2">Uncharacterized protein</fullName>
    </submittedName>
</protein>
<name>A0AAD8J2W9_9APIA</name>
<evidence type="ECO:0000313" key="3">
    <source>
        <dbReference type="Proteomes" id="UP001237642"/>
    </source>
</evidence>
<evidence type="ECO:0000256" key="1">
    <source>
        <dbReference type="SAM" id="Phobius"/>
    </source>
</evidence>
<reference evidence="2" key="2">
    <citation type="submission" date="2023-05" db="EMBL/GenBank/DDBJ databases">
        <authorList>
            <person name="Schelkunov M.I."/>
        </authorList>
    </citation>
    <scope>NUCLEOTIDE SEQUENCE</scope>
    <source>
        <strain evidence="2">Hsosn_3</strain>
        <tissue evidence="2">Leaf</tissue>
    </source>
</reference>
<organism evidence="2 3">
    <name type="scientific">Heracleum sosnowskyi</name>
    <dbReference type="NCBI Taxonomy" id="360622"/>
    <lineage>
        <taxon>Eukaryota</taxon>
        <taxon>Viridiplantae</taxon>
        <taxon>Streptophyta</taxon>
        <taxon>Embryophyta</taxon>
        <taxon>Tracheophyta</taxon>
        <taxon>Spermatophyta</taxon>
        <taxon>Magnoliopsida</taxon>
        <taxon>eudicotyledons</taxon>
        <taxon>Gunneridae</taxon>
        <taxon>Pentapetalae</taxon>
        <taxon>asterids</taxon>
        <taxon>campanulids</taxon>
        <taxon>Apiales</taxon>
        <taxon>Apiaceae</taxon>
        <taxon>Apioideae</taxon>
        <taxon>apioid superclade</taxon>
        <taxon>Tordylieae</taxon>
        <taxon>Tordyliinae</taxon>
        <taxon>Heracleum</taxon>
    </lineage>
</organism>
<accession>A0AAD8J2W9</accession>
<comment type="caution">
    <text evidence="2">The sequence shown here is derived from an EMBL/GenBank/DDBJ whole genome shotgun (WGS) entry which is preliminary data.</text>
</comment>
<feature type="transmembrane region" description="Helical" evidence="1">
    <location>
        <begin position="115"/>
        <end position="140"/>
    </location>
</feature>